<dbReference type="EMBL" id="GL444028">
    <property type="protein sequence ID" value="EFN61351.1"/>
    <property type="molecule type" value="Genomic_DNA"/>
</dbReference>
<evidence type="ECO:0000313" key="1">
    <source>
        <dbReference type="EMBL" id="EFN61351.1"/>
    </source>
</evidence>
<reference evidence="1 2" key="1">
    <citation type="journal article" date="2010" name="Science">
        <title>Genomic comparison of the ants Camponotus floridanus and Harpegnathos saltator.</title>
        <authorList>
            <person name="Bonasio R."/>
            <person name="Zhang G."/>
            <person name="Ye C."/>
            <person name="Mutti N.S."/>
            <person name="Fang X."/>
            <person name="Qin N."/>
            <person name="Donahue G."/>
            <person name="Yang P."/>
            <person name="Li Q."/>
            <person name="Li C."/>
            <person name="Zhang P."/>
            <person name="Huang Z."/>
            <person name="Berger S.L."/>
            <person name="Reinberg D."/>
            <person name="Wang J."/>
            <person name="Liebig J."/>
        </authorList>
    </citation>
    <scope>NUCLEOTIDE SEQUENCE [LARGE SCALE GENOMIC DNA]</scope>
    <source>
        <strain evidence="2">C129</strain>
    </source>
</reference>
<sequence length="179" mass="19939">MADASCLGFGDLAVGTDLWRAPGPRVRYTRRPRRADRLPEMDLAKRSPISLRYDVDVHSSLLRFGFSVCSRSCSSRLLSSVSLRAPSISFKLLSKIARTITVNRGKTKLVLPLFIYTSLHDTPLTLPLAFCCLRFYRSPLFETETRVPTTGQPICACQSLFMNGLDGSVFKVVAHTKIP</sequence>
<name>E2AYY1_CAMFO</name>
<protein>
    <submittedName>
        <fullName evidence="1">Uncharacterized protein</fullName>
    </submittedName>
</protein>
<dbReference type="Proteomes" id="UP000000311">
    <property type="component" value="Unassembled WGS sequence"/>
</dbReference>
<dbReference type="InParanoid" id="E2AYY1"/>
<accession>E2AYY1</accession>
<organism evidence="2">
    <name type="scientific">Camponotus floridanus</name>
    <name type="common">Florida carpenter ant</name>
    <dbReference type="NCBI Taxonomy" id="104421"/>
    <lineage>
        <taxon>Eukaryota</taxon>
        <taxon>Metazoa</taxon>
        <taxon>Ecdysozoa</taxon>
        <taxon>Arthropoda</taxon>
        <taxon>Hexapoda</taxon>
        <taxon>Insecta</taxon>
        <taxon>Pterygota</taxon>
        <taxon>Neoptera</taxon>
        <taxon>Endopterygota</taxon>
        <taxon>Hymenoptera</taxon>
        <taxon>Apocrita</taxon>
        <taxon>Aculeata</taxon>
        <taxon>Formicoidea</taxon>
        <taxon>Formicidae</taxon>
        <taxon>Formicinae</taxon>
        <taxon>Camponotus</taxon>
    </lineage>
</organism>
<proteinExistence type="predicted"/>
<evidence type="ECO:0000313" key="2">
    <source>
        <dbReference type="Proteomes" id="UP000000311"/>
    </source>
</evidence>
<gene>
    <name evidence="1" type="ORF">EAG_02006</name>
</gene>
<dbReference type="AlphaFoldDB" id="E2AYY1"/>
<keyword evidence="2" id="KW-1185">Reference proteome</keyword>